<evidence type="ECO:0000256" key="3">
    <source>
        <dbReference type="ARBA" id="ARBA00022692"/>
    </source>
</evidence>
<dbReference type="OrthoDB" id="9805018at2"/>
<comment type="subcellular location">
    <subcellularLocation>
        <location evidence="1">Cell membrane</location>
        <topology evidence="1">Multi-pass membrane protein</topology>
    </subcellularLocation>
</comment>
<feature type="transmembrane region" description="Helical" evidence="6">
    <location>
        <begin position="719"/>
        <end position="748"/>
    </location>
</feature>
<gene>
    <name evidence="8" type="ORF">DIT68_06125</name>
</gene>
<dbReference type="PROSITE" id="PS50156">
    <property type="entry name" value="SSD"/>
    <property type="match status" value="1"/>
</dbReference>
<keyword evidence="9" id="KW-1185">Reference proteome</keyword>
<evidence type="ECO:0000256" key="5">
    <source>
        <dbReference type="ARBA" id="ARBA00023136"/>
    </source>
</evidence>
<feature type="transmembrane region" description="Helical" evidence="6">
    <location>
        <begin position="391"/>
        <end position="408"/>
    </location>
</feature>
<keyword evidence="5 6" id="KW-0472">Membrane</keyword>
<feature type="transmembrane region" description="Helical" evidence="6">
    <location>
        <begin position="7"/>
        <end position="27"/>
    </location>
</feature>
<keyword evidence="2" id="KW-1003">Cell membrane</keyword>
<dbReference type="Pfam" id="PF03176">
    <property type="entry name" value="MMPL"/>
    <property type="match status" value="2"/>
</dbReference>
<evidence type="ECO:0000313" key="9">
    <source>
        <dbReference type="Proteomes" id="UP000245370"/>
    </source>
</evidence>
<feature type="transmembrane region" description="Helical" evidence="6">
    <location>
        <begin position="689"/>
        <end position="713"/>
    </location>
</feature>
<dbReference type="RefSeq" id="WP_109358938.1">
    <property type="nucleotide sequence ID" value="NZ_QFRJ01000003.1"/>
</dbReference>
<reference evidence="8 9" key="2">
    <citation type="submission" date="2018-05" db="EMBL/GenBank/DDBJ databases">
        <authorList>
            <person name="Lanie J.A."/>
            <person name="Ng W.-L."/>
            <person name="Kazmierczak K.M."/>
            <person name="Andrzejewski T.M."/>
            <person name="Davidsen T.M."/>
            <person name="Wayne K.J."/>
            <person name="Tettelin H."/>
            <person name="Glass J.I."/>
            <person name="Rusch D."/>
            <person name="Podicherti R."/>
            <person name="Tsui H.-C.T."/>
            <person name="Winkler M.E."/>
        </authorList>
    </citation>
    <scope>NUCLEOTIDE SEQUENCE [LARGE SCALE GENOMIC DNA]</scope>
    <source>
        <strain evidence="8 9">C305</strain>
    </source>
</reference>
<dbReference type="InterPro" id="IPR050545">
    <property type="entry name" value="Mycobact_MmpL"/>
</dbReference>
<dbReference type="EMBL" id="QFRJ01000003">
    <property type="protein sequence ID" value="PWH86129.1"/>
    <property type="molecule type" value="Genomic_DNA"/>
</dbReference>
<evidence type="ECO:0000313" key="8">
    <source>
        <dbReference type="EMBL" id="PWH86129.1"/>
    </source>
</evidence>
<evidence type="ECO:0000256" key="4">
    <source>
        <dbReference type="ARBA" id="ARBA00022989"/>
    </source>
</evidence>
<dbReference type="Gene3D" id="1.20.1640.10">
    <property type="entry name" value="Multidrug efflux transporter AcrB transmembrane domain"/>
    <property type="match status" value="2"/>
</dbReference>
<feature type="transmembrane region" description="Helical" evidence="6">
    <location>
        <begin position="208"/>
        <end position="227"/>
    </location>
</feature>
<dbReference type="PANTHER" id="PTHR33406:SF12">
    <property type="entry name" value="BLR2997 PROTEIN"/>
    <property type="match status" value="1"/>
</dbReference>
<dbReference type="PANTHER" id="PTHR33406">
    <property type="entry name" value="MEMBRANE PROTEIN MJ1562-RELATED"/>
    <property type="match status" value="1"/>
</dbReference>
<organism evidence="8 9">
    <name type="scientific">Brumimicrobium oceani</name>
    <dbReference type="NCBI Taxonomy" id="2100725"/>
    <lineage>
        <taxon>Bacteria</taxon>
        <taxon>Pseudomonadati</taxon>
        <taxon>Bacteroidota</taxon>
        <taxon>Flavobacteriia</taxon>
        <taxon>Flavobacteriales</taxon>
        <taxon>Crocinitomicaceae</taxon>
        <taxon>Brumimicrobium</taxon>
    </lineage>
</organism>
<feature type="transmembrane region" description="Helical" evidence="6">
    <location>
        <begin position="234"/>
        <end position="254"/>
    </location>
</feature>
<feature type="transmembrane region" description="Helical" evidence="6">
    <location>
        <begin position="620"/>
        <end position="641"/>
    </location>
</feature>
<feature type="transmembrane region" description="Helical" evidence="6">
    <location>
        <begin position="305"/>
        <end position="329"/>
    </location>
</feature>
<comment type="caution">
    <text evidence="8">The sequence shown here is derived from an EMBL/GenBank/DDBJ whole genome shotgun (WGS) entry which is preliminary data.</text>
</comment>
<protein>
    <recommendedName>
        <fullName evidence="7">SSD domain-containing protein</fullName>
    </recommendedName>
</protein>
<accession>A0A2U2XE98</accession>
<reference evidence="8 9" key="1">
    <citation type="submission" date="2018-05" db="EMBL/GenBank/DDBJ databases">
        <title>Brumimicrobium oceani sp. nov., isolated from coastal sediment.</title>
        <authorList>
            <person name="Kou Y."/>
        </authorList>
    </citation>
    <scope>NUCLEOTIDE SEQUENCE [LARGE SCALE GENOMIC DNA]</scope>
    <source>
        <strain evidence="8 9">C305</strain>
    </source>
</reference>
<name>A0A2U2XE98_9FLAO</name>
<feature type="transmembrane region" description="Helical" evidence="6">
    <location>
        <begin position="335"/>
        <end position="359"/>
    </location>
</feature>
<feature type="transmembrane region" description="Helical" evidence="6">
    <location>
        <begin position="647"/>
        <end position="668"/>
    </location>
</feature>
<feature type="domain" description="SSD" evidence="7">
    <location>
        <begin position="238"/>
        <end position="359"/>
    </location>
</feature>
<keyword evidence="4 6" id="KW-1133">Transmembrane helix</keyword>
<proteinExistence type="predicted"/>
<feature type="transmembrane region" description="Helical" evidence="6">
    <location>
        <begin position="260"/>
        <end position="285"/>
    </location>
</feature>
<dbReference type="AlphaFoldDB" id="A0A2U2XE98"/>
<evidence type="ECO:0000256" key="2">
    <source>
        <dbReference type="ARBA" id="ARBA00022475"/>
    </source>
</evidence>
<keyword evidence="3 6" id="KW-0812">Transmembrane</keyword>
<sequence length="767" mass="86712">MEKKLKRISYFVLTVVILITGFLAFQLPKSTLNYNFEEFFPAQDEDTDFFFNHRTLFESDNDFILIAVERENGIFDQTFLNDVNSYVGELSALPNVQFTRDITNEKETFIYSGGMTGERPYIHLDSNQFIQDSLHIYKNKELVNTLVNAEGDGLTIFLRHEDFLSKKKGEQLVNDVKSVTQKYDFENVRMAGRTVGQLFYVDTMVTEMTTYVSMSILLVIVFLVISFRSLWGLMVPQIVIVGSMIWIVGFMAFIEKPISILLIVLPSIMFVVAMSDVIHLISKYLELLRAGHPKLEAIKIAFKEIGMATFLTSITTSIGFFSLLFVNVIPIQDFGLYTGIGVLMAFVLTYSTLPFLFYLTKVPAVGAKNGKNFWRPIMRKVFLITLRNRKIIPWIGIVVTLVFAYGASKIVVNNFIMDDVSTESTVKQDFDYFDSKFGGVRPFELAISLKDSTKSIWSLDRLKEIEKVENYLTNEYGVNVNLSLIQYISILHRASHAGNTDYFAIPDTKQDLNKYKRMLKIANQGKFIRTVLDSTEHTTRINGGVPDWGNLKATSENEKLNKYITQEGLDEHLNIQITGTAHLLDRNMSYMSSSLVEGLVFAILVVSLLMALLYKSLRMLIISIIPNVIPLIVIAGVMGYFGINLKITTAIVFTISFGIAIDDTIHFLSNFKLELKKGKSKLYAIKSTFMGTGKAIVLTSAILVGGFSMLLMSDFMGTYYMGLMICITLIVAVLSDLFILPLLLLYFYPDPNKKKLVEEIPGNSSTD</sequence>
<dbReference type="InterPro" id="IPR004869">
    <property type="entry name" value="MMPL_dom"/>
</dbReference>
<dbReference type="Proteomes" id="UP000245370">
    <property type="component" value="Unassembled WGS sequence"/>
</dbReference>
<evidence type="ECO:0000256" key="6">
    <source>
        <dbReference type="SAM" id="Phobius"/>
    </source>
</evidence>
<dbReference type="SUPFAM" id="SSF82866">
    <property type="entry name" value="Multidrug efflux transporter AcrB transmembrane domain"/>
    <property type="match status" value="2"/>
</dbReference>
<dbReference type="GO" id="GO:0005886">
    <property type="term" value="C:plasma membrane"/>
    <property type="evidence" value="ECO:0007669"/>
    <property type="project" value="UniProtKB-SubCell"/>
</dbReference>
<dbReference type="InterPro" id="IPR000731">
    <property type="entry name" value="SSD"/>
</dbReference>
<evidence type="ECO:0000259" key="7">
    <source>
        <dbReference type="PROSITE" id="PS50156"/>
    </source>
</evidence>
<feature type="transmembrane region" description="Helical" evidence="6">
    <location>
        <begin position="590"/>
        <end position="613"/>
    </location>
</feature>
<evidence type="ECO:0000256" key="1">
    <source>
        <dbReference type="ARBA" id="ARBA00004651"/>
    </source>
</evidence>